<keyword evidence="5" id="KW-1185">Reference proteome</keyword>
<dbReference type="Proteomes" id="UP000749471">
    <property type="component" value="Unassembled WGS sequence"/>
</dbReference>
<dbReference type="PANTHER" id="PTHR43421">
    <property type="entry name" value="METALLOPROTEASE PMBA"/>
    <property type="match status" value="1"/>
</dbReference>
<organism evidence="4 5">
    <name type="scientific">Tissierella simiarum</name>
    <dbReference type="NCBI Taxonomy" id="2841534"/>
    <lineage>
        <taxon>Bacteria</taxon>
        <taxon>Bacillati</taxon>
        <taxon>Bacillota</taxon>
        <taxon>Tissierellia</taxon>
        <taxon>Tissierellales</taxon>
        <taxon>Tissierellaceae</taxon>
        <taxon>Tissierella</taxon>
    </lineage>
</organism>
<dbReference type="InterPro" id="IPR047657">
    <property type="entry name" value="PmbA"/>
</dbReference>
<feature type="domain" description="Metalloprotease TldD/E C-terminal" evidence="2">
    <location>
        <begin position="226"/>
        <end position="449"/>
    </location>
</feature>
<feature type="domain" description="Metalloprotease TldD/E N-terminal" evidence="1">
    <location>
        <begin position="23"/>
        <end position="84"/>
    </location>
</feature>
<sequence length="450" mass="50504">MGREELIQLLFKKGREYNIKDLEVYMEENSSLNFNIYEGKLDEYSVSKEEILSLRGIYKNKMGYSYTEKMTESSLEEVLHNLIEYAENNGSEYIEVLASPNDQYKNLKEKTNGLDKYTEEEKIKFLKDIEKEAFSLDTRITTVDSCEYVESTKTVFIKNTRGLELEDSHTTGLINLSVVAKDGDDVQTGNSYINFSTLEDRYKSLLVKESVSDALNMLGAASIESRNYEVILRNNVAANLFNAFSPIFLGDIVQRNLSLMKEKIGEKVGSDILNIVEDPSMSNGRVCRAFDDEGTITYSKYLIEKGILNTFLHNNRTAEKEGLESTGNGFRISHKGSIGVLPTNMYIEPGDITLNHMINTIEKGIIITDIQGLHAGVNPMSGDFSLSSNGFLIEKGEISRPISQITIAGNFYNLLKDISAIGNDVKTSFPYMNYFNSPSIKINSLTIAGK</sequence>
<comment type="caution">
    <text evidence="4">The sequence shown here is derived from an EMBL/GenBank/DDBJ whole genome shotgun (WGS) entry which is preliminary data.</text>
</comment>
<protein>
    <submittedName>
        <fullName evidence="4">TldD/PmbA family protein</fullName>
    </submittedName>
</protein>
<feature type="domain" description="Metalloprotease TldD/E central" evidence="3">
    <location>
        <begin position="114"/>
        <end position="218"/>
    </location>
</feature>
<dbReference type="InterPro" id="IPR045569">
    <property type="entry name" value="Metalloprtase-TldD/E_C"/>
</dbReference>
<reference evidence="4 5" key="1">
    <citation type="submission" date="2021-06" db="EMBL/GenBank/DDBJ databases">
        <authorList>
            <person name="Sun Q."/>
            <person name="Li D."/>
        </authorList>
    </citation>
    <scope>NUCLEOTIDE SEQUENCE [LARGE SCALE GENOMIC DNA]</scope>
    <source>
        <strain evidence="4 5">MSJ-40</strain>
    </source>
</reference>
<dbReference type="Pfam" id="PF19290">
    <property type="entry name" value="PmbA_TldD_2nd"/>
    <property type="match status" value="1"/>
</dbReference>
<dbReference type="Pfam" id="PF01523">
    <property type="entry name" value="PmbA_TldD_1st"/>
    <property type="match status" value="1"/>
</dbReference>
<dbReference type="Pfam" id="PF19289">
    <property type="entry name" value="PmbA_TldD_3rd"/>
    <property type="match status" value="1"/>
</dbReference>
<accession>A0ABS6E143</accession>
<evidence type="ECO:0000259" key="2">
    <source>
        <dbReference type="Pfam" id="PF19289"/>
    </source>
</evidence>
<evidence type="ECO:0000313" key="4">
    <source>
        <dbReference type="EMBL" id="MBU5436619.1"/>
    </source>
</evidence>
<gene>
    <name evidence="4" type="ORF">KQI42_01290</name>
</gene>
<name>A0ABS6E143_9FIRM</name>
<dbReference type="PANTHER" id="PTHR43421:SF1">
    <property type="entry name" value="METALLOPROTEASE PMBA"/>
    <property type="match status" value="1"/>
</dbReference>
<proteinExistence type="predicted"/>
<evidence type="ECO:0000313" key="5">
    <source>
        <dbReference type="Proteomes" id="UP000749471"/>
    </source>
</evidence>
<dbReference type="InterPro" id="IPR002510">
    <property type="entry name" value="Metalloprtase-TldD/E_N"/>
</dbReference>
<dbReference type="RefSeq" id="WP_216515970.1">
    <property type="nucleotide sequence ID" value="NZ_JAHLPM010000001.1"/>
</dbReference>
<dbReference type="InterPro" id="IPR045570">
    <property type="entry name" value="Metalloprtase-TldD/E_cen_dom"/>
</dbReference>
<evidence type="ECO:0000259" key="3">
    <source>
        <dbReference type="Pfam" id="PF19290"/>
    </source>
</evidence>
<evidence type="ECO:0000259" key="1">
    <source>
        <dbReference type="Pfam" id="PF01523"/>
    </source>
</evidence>
<dbReference type="EMBL" id="JAHLPM010000001">
    <property type="protein sequence ID" value="MBU5436619.1"/>
    <property type="molecule type" value="Genomic_DNA"/>
</dbReference>